<dbReference type="Proteomes" id="UP001632037">
    <property type="component" value="Unassembled WGS sequence"/>
</dbReference>
<reference evidence="2 3" key="1">
    <citation type="submission" date="2024-09" db="EMBL/GenBank/DDBJ databases">
        <title>Genome sequencing and assembly of Phytophthora oleae, isolate VK10A, causative agent of rot of olive drupes.</title>
        <authorList>
            <person name="Conti Taguali S."/>
            <person name="Riolo M."/>
            <person name="La Spada F."/>
            <person name="Cacciola S.O."/>
            <person name="Dionisio G."/>
        </authorList>
    </citation>
    <scope>NUCLEOTIDE SEQUENCE [LARGE SCALE GENOMIC DNA]</scope>
    <source>
        <strain evidence="2 3">VK10A</strain>
    </source>
</reference>
<dbReference type="AlphaFoldDB" id="A0ABD3FH86"/>
<gene>
    <name evidence="2" type="ORF">V7S43_009210</name>
</gene>
<name>A0ABD3FH86_9STRA</name>
<evidence type="ECO:0000313" key="3">
    <source>
        <dbReference type="Proteomes" id="UP001632037"/>
    </source>
</evidence>
<comment type="caution">
    <text evidence="2">The sequence shown here is derived from an EMBL/GenBank/DDBJ whole genome shotgun (WGS) entry which is preliminary data.</text>
</comment>
<protein>
    <submittedName>
        <fullName evidence="2">Uncharacterized protein</fullName>
    </submittedName>
</protein>
<keyword evidence="3" id="KW-1185">Reference proteome</keyword>
<evidence type="ECO:0000313" key="2">
    <source>
        <dbReference type="EMBL" id="KAL3665781.1"/>
    </source>
</evidence>
<proteinExistence type="predicted"/>
<sequence length="54" mass="5875">MKKRKTAPASKKGGESKLQKHSGDDLPEYDIEMEKGIDSGAAVTTRSKSVEQQP</sequence>
<dbReference type="EMBL" id="JBIMZQ010000019">
    <property type="protein sequence ID" value="KAL3665781.1"/>
    <property type="molecule type" value="Genomic_DNA"/>
</dbReference>
<organism evidence="2 3">
    <name type="scientific">Phytophthora oleae</name>
    <dbReference type="NCBI Taxonomy" id="2107226"/>
    <lineage>
        <taxon>Eukaryota</taxon>
        <taxon>Sar</taxon>
        <taxon>Stramenopiles</taxon>
        <taxon>Oomycota</taxon>
        <taxon>Peronosporomycetes</taxon>
        <taxon>Peronosporales</taxon>
        <taxon>Peronosporaceae</taxon>
        <taxon>Phytophthora</taxon>
    </lineage>
</organism>
<feature type="compositionally biased region" description="Basic and acidic residues" evidence="1">
    <location>
        <begin position="12"/>
        <end position="24"/>
    </location>
</feature>
<accession>A0ABD3FH86</accession>
<feature type="compositionally biased region" description="Polar residues" evidence="1">
    <location>
        <begin position="42"/>
        <end position="54"/>
    </location>
</feature>
<feature type="region of interest" description="Disordered" evidence="1">
    <location>
        <begin position="1"/>
        <end position="54"/>
    </location>
</feature>
<evidence type="ECO:0000256" key="1">
    <source>
        <dbReference type="SAM" id="MobiDB-lite"/>
    </source>
</evidence>